<feature type="compositionally biased region" description="Polar residues" evidence="1">
    <location>
        <begin position="39"/>
        <end position="57"/>
    </location>
</feature>
<proteinExistence type="predicted"/>
<evidence type="ECO:0000313" key="3">
    <source>
        <dbReference type="Proteomes" id="UP001529510"/>
    </source>
</evidence>
<gene>
    <name evidence="2" type="ORF">M9458_027391</name>
</gene>
<accession>A0ABD0PXK4</accession>
<sequence length="57" mass="6219">KDAMHHMVNKTKGIITLYRHQKAAFAITSKRGPTPKAPKTTNNDVPLGGSITTETDE</sequence>
<comment type="caution">
    <text evidence="2">The sequence shown here is derived from an EMBL/GenBank/DDBJ whole genome shotgun (WGS) entry which is preliminary data.</text>
</comment>
<feature type="non-terminal residue" evidence="2">
    <location>
        <position position="1"/>
    </location>
</feature>
<feature type="region of interest" description="Disordered" evidence="1">
    <location>
        <begin position="27"/>
        <end position="57"/>
    </location>
</feature>
<feature type="non-terminal residue" evidence="2">
    <location>
        <position position="57"/>
    </location>
</feature>
<evidence type="ECO:0000313" key="2">
    <source>
        <dbReference type="EMBL" id="KAL0178497.1"/>
    </source>
</evidence>
<keyword evidence="3" id="KW-1185">Reference proteome</keyword>
<dbReference type="EMBL" id="JAMKFB020000013">
    <property type="protein sequence ID" value="KAL0178497.1"/>
    <property type="molecule type" value="Genomic_DNA"/>
</dbReference>
<name>A0ABD0PXK4_CIRMR</name>
<dbReference type="Proteomes" id="UP001529510">
    <property type="component" value="Unassembled WGS sequence"/>
</dbReference>
<organism evidence="2 3">
    <name type="scientific">Cirrhinus mrigala</name>
    <name type="common">Mrigala</name>
    <dbReference type="NCBI Taxonomy" id="683832"/>
    <lineage>
        <taxon>Eukaryota</taxon>
        <taxon>Metazoa</taxon>
        <taxon>Chordata</taxon>
        <taxon>Craniata</taxon>
        <taxon>Vertebrata</taxon>
        <taxon>Euteleostomi</taxon>
        <taxon>Actinopterygii</taxon>
        <taxon>Neopterygii</taxon>
        <taxon>Teleostei</taxon>
        <taxon>Ostariophysi</taxon>
        <taxon>Cypriniformes</taxon>
        <taxon>Cyprinidae</taxon>
        <taxon>Labeoninae</taxon>
        <taxon>Labeonini</taxon>
        <taxon>Cirrhinus</taxon>
    </lineage>
</organism>
<evidence type="ECO:0000256" key="1">
    <source>
        <dbReference type="SAM" id="MobiDB-lite"/>
    </source>
</evidence>
<dbReference type="AlphaFoldDB" id="A0ABD0PXK4"/>
<reference evidence="2 3" key="1">
    <citation type="submission" date="2024-05" db="EMBL/GenBank/DDBJ databases">
        <title>Genome sequencing and assembly of Indian major carp, Cirrhinus mrigala (Hamilton, 1822).</title>
        <authorList>
            <person name="Mohindra V."/>
            <person name="Chowdhury L.M."/>
            <person name="Lal K."/>
            <person name="Jena J.K."/>
        </authorList>
    </citation>
    <scope>NUCLEOTIDE SEQUENCE [LARGE SCALE GENOMIC DNA]</scope>
    <source>
        <strain evidence="2">CM1030</strain>
        <tissue evidence="2">Blood</tissue>
    </source>
</reference>
<protein>
    <submittedName>
        <fullName evidence="2">Uncharacterized protein</fullName>
    </submittedName>
</protein>